<evidence type="ECO:0000313" key="3">
    <source>
        <dbReference type="Proteomes" id="UP000243333"/>
    </source>
</evidence>
<dbReference type="PANTHER" id="PTHR30006:SF2">
    <property type="entry name" value="ABC TRANSPORTER SUBSTRATE-BINDING PROTEIN"/>
    <property type="match status" value="1"/>
</dbReference>
<dbReference type="EMBL" id="FNBU01000027">
    <property type="protein sequence ID" value="SDF76275.1"/>
    <property type="molecule type" value="Genomic_DNA"/>
</dbReference>
<dbReference type="RefSeq" id="WP_093691659.1">
    <property type="nucleotide sequence ID" value="NZ_FNBU01000027.1"/>
</dbReference>
<protein>
    <submittedName>
        <fullName evidence="2">Iron(III) transport system substrate-binding protein</fullName>
    </submittedName>
</protein>
<proteinExistence type="predicted"/>
<dbReference type="Gene3D" id="3.40.190.10">
    <property type="entry name" value="Periplasmic binding protein-like II"/>
    <property type="match status" value="2"/>
</dbReference>
<dbReference type="PIRSF" id="PIRSF002825">
    <property type="entry name" value="CfbpA"/>
    <property type="match status" value="1"/>
</dbReference>
<accession>A0A1G7NQC4</accession>
<reference evidence="3" key="1">
    <citation type="submission" date="2016-10" db="EMBL/GenBank/DDBJ databases">
        <authorList>
            <person name="Varghese N."/>
            <person name="Submissions S."/>
        </authorList>
    </citation>
    <scope>NUCLEOTIDE SEQUENCE [LARGE SCALE GENOMIC DNA]</scope>
    <source>
        <strain evidence="3">DSM 23256</strain>
    </source>
</reference>
<keyword evidence="3" id="KW-1185">Reference proteome</keyword>
<organism evidence="2 3">
    <name type="scientific">Sporolituus thermophilus DSM 23256</name>
    <dbReference type="NCBI Taxonomy" id="1123285"/>
    <lineage>
        <taxon>Bacteria</taxon>
        <taxon>Bacillati</taxon>
        <taxon>Bacillota</taxon>
        <taxon>Negativicutes</taxon>
        <taxon>Selenomonadales</taxon>
        <taxon>Sporomusaceae</taxon>
        <taxon>Sporolituus</taxon>
    </lineage>
</organism>
<dbReference type="OrthoDB" id="3034376at2"/>
<gene>
    <name evidence="2" type="ORF">SAMN05660235_02668</name>
</gene>
<dbReference type="GO" id="GO:0030976">
    <property type="term" value="F:thiamine pyrophosphate binding"/>
    <property type="evidence" value="ECO:0007669"/>
    <property type="project" value="TreeGrafter"/>
</dbReference>
<evidence type="ECO:0000256" key="1">
    <source>
        <dbReference type="ARBA" id="ARBA00022729"/>
    </source>
</evidence>
<dbReference type="GO" id="GO:0030975">
    <property type="term" value="F:thiamine binding"/>
    <property type="evidence" value="ECO:0007669"/>
    <property type="project" value="TreeGrafter"/>
</dbReference>
<evidence type="ECO:0000313" key="2">
    <source>
        <dbReference type="EMBL" id="SDF76275.1"/>
    </source>
</evidence>
<dbReference type="AlphaFoldDB" id="A0A1G7NQC4"/>
<dbReference type="Pfam" id="PF13343">
    <property type="entry name" value="SBP_bac_6"/>
    <property type="match status" value="1"/>
</dbReference>
<dbReference type="GO" id="GO:0030288">
    <property type="term" value="C:outer membrane-bounded periplasmic space"/>
    <property type="evidence" value="ECO:0007669"/>
    <property type="project" value="TreeGrafter"/>
</dbReference>
<sequence length="343" mass="38667">MRRYLPLLLISVFLLTLVLAGSTILAGYAGNRKADVKSLTVYTTLPVEQVAVLGQEFEKTSNIKVNIIPLTDKDLLTRLKVESASPRADLVLASRDVLVEAKKLNAFAVYTTEETDLIPERFKDNDDNWIGLWFDPIVFAVNLDALKNMPNQPSRWADLGKEPRLRLAMTDFLAAEASETLLNTMTSIHGEEKTLAYLKTIHPQIVQYAKFLATPVRMAGMGEADLAIAVHSEALRYINDGFPLKIIYPEEGTAFWLAGAGLVQKALHAAEAKQFLAWLITDNAQATLQKNRYYFIPTNPELLTYRNYAAKNLKLWDYTATMTREQKNKLLDKWVQSVRFSPK</sequence>
<dbReference type="STRING" id="1123285.SAMN05660235_02668"/>
<dbReference type="PANTHER" id="PTHR30006">
    <property type="entry name" value="THIAMINE-BINDING PERIPLASMIC PROTEIN-RELATED"/>
    <property type="match status" value="1"/>
</dbReference>
<name>A0A1G7NQC4_9FIRM</name>
<dbReference type="SUPFAM" id="SSF53850">
    <property type="entry name" value="Periplasmic binding protein-like II"/>
    <property type="match status" value="1"/>
</dbReference>
<dbReference type="GO" id="GO:0015888">
    <property type="term" value="P:thiamine transport"/>
    <property type="evidence" value="ECO:0007669"/>
    <property type="project" value="TreeGrafter"/>
</dbReference>
<dbReference type="InterPro" id="IPR026045">
    <property type="entry name" value="Ferric-bd"/>
</dbReference>
<dbReference type="Proteomes" id="UP000243333">
    <property type="component" value="Unassembled WGS sequence"/>
</dbReference>
<keyword evidence="1" id="KW-0732">Signal</keyword>